<organism evidence="7">
    <name type="scientific">Desulfitobacterium hafniense</name>
    <name type="common">Desulfitobacterium frappieri</name>
    <dbReference type="NCBI Taxonomy" id="49338"/>
    <lineage>
        <taxon>Bacteria</taxon>
        <taxon>Bacillati</taxon>
        <taxon>Bacillota</taxon>
        <taxon>Clostridia</taxon>
        <taxon>Eubacteriales</taxon>
        <taxon>Desulfitobacteriaceae</taxon>
        <taxon>Desulfitobacterium</taxon>
    </lineage>
</organism>
<proteinExistence type="predicted"/>
<evidence type="ECO:0000256" key="2">
    <source>
        <dbReference type="ARBA" id="ARBA00022692"/>
    </source>
</evidence>
<dbReference type="InterPro" id="IPR047928">
    <property type="entry name" value="Perm_prefix_1"/>
</dbReference>
<dbReference type="EMBL" id="LK996017">
    <property type="protein sequence ID" value="CDX04624.1"/>
    <property type="molecule type" value="Genomic_DNA"/>
</dbReference>
<feature type="transmembrane region" description="Helical" evidence="6">
    <location>
        <begin position="216"/>
        <end position="237"/>
    </location>
</feature>
<dbReference type="Proteomes" id="UP000054623">
    <property type="component" value="Unassembled WGS sequence"/>
</dbReference>
<evidence type="ECO:0000313" key="9">
    <source>
        <dbReference type="Proteomes" id="UP000054623"/>
    </source>
</evidence>
<name>A0A098B713_DESHA</name>
<evidence type="ECO:0000256" key="1">
    <source>
        <dbReference type="ARBA" id="ARBA00004141"/>
    </source>
</evidence>
<dbReference type="GO" id="GO:0051301">
    <property type="term" value="P:cell division"/>
    <property type="evidence" value="ECO:0007669"/>
    <property type="project" value="UniProtKB-KW"/>
</dbReference>
<keyword evidence="7" id="KW-0132">Cell division</keyword>
<dbReference type="Pfam" id="PF01098">
    <property type="entry name" value="FTSW_RODA_SPOVE"/>
    <property type="match status" value="1"/>
</dbReference>
<dbReference type="OrthoDB" id="9802195at2"/>
<dbReference type="PATRIC" id="fig|49338.4.peg.5095"/>
<feature type="transmembrane region" description="Helical" evidence="6">
    <location>
        <begin position="139"/>
        <end position="157"/>
    </location>
</feature>
<dbReference type="RefSeq" id="WP_041272656.1">
    <property type="nucleotide sequence ID" value="NZ_JAYFNZ010000013.1"/>
</dbReference>
<dbReference type="GO" id="GO:0032153">
    <property type="term" value="C:cell division site"/>
    <property type="evidence" value="ECO:0007669"/>
    <property type="project" value="TreeGrafter"/>
</dbReference>
<feature type="transmembrane region" description="Helical" evidence="6">
    <location>
        <begin position="191"/>
        <end position="210"/>
    </location>
</feature>
<feature type="transmembrane region" description="Helical" evidence="6">
    <location>
        <begin position="112"/>
        <end position="132"/>
    </location>
</feature>
<keyword evidence="4 6" id="KW-1133">Transmembrane helix</keyword>
<comment type="subcellular location">
    <subcellularLocation>
        <location evidence="1">Membrane</location>
        <topology evidence="1">Multi-pass membrane protein</topology>
    </subcellularLocation>
</comment>
<dbReference type="GO" id="GO:0015648">
    <property type="term" value="F:lipid-linked peptidoglycan transporter activity"/>
    <property type="evidence" value="ECO:0007669"/>
    <property type="project" value="TreeGrafter"/>
</dbReference>
<feature type="transmembrane region" description="Helical" evidence="6">
    <location>
        <begin position="80"/>
        <end position="100"/>
    </location>
</feature>
<evidence type="ECO:0000256" key="3">
    <source>
        <dbReference type="ARBA" id="ARBA00022960"/>
    </source>
</evidence>
<accession>A0A098B713</accession>
<evidence type="ECO:0000256" key="4">
    <source>
        <dbReference type="ARBA" id="ARBA00022989"/>
    </source>
</evidence>
<evidence type="ECO:0000313" key="8">
    <source>
        <dbReference type="EMBL" id="KTE92756.1"/>
    </source>
</evidence>
<sequence length="461" mass="51448">MLQSNKFADYLETVRRQIRWKRAQTYVLEEIENHLADQKDAFQRDGLDEETAAIRAIAEMGDPVMVGEQLDRTHRPQPDWPLLAITALLIILGLSIQFIIGTDINDGMERFYRQVTWAGLAVIVFLAAYFLDFTIIGKYSLIIYGLLMAIALGDYWLSGGGIAGYNTAIYPLLLFPTIFAGLVYRMRNEGYWGLAFCGALAIIPIILISFMHYLTVLFLVGTSCLIILTVAVAKGWFRVRKLYALFMVYFPSGVIFSTMFFTMINQDYVRIRLQAALNPSSDPTGAGYMTTLVQKLLSHSQLFGEGLPVGDYGYYPIAKILPEINTNLLLTYLTHRFGWVLLIGILVIFAVFIVRAVLMSKRQKSALGQLVSLAIILTFAIQVLTYIAFNLGFLVFNPVSLPFISYGGRALLINTCLIGFLLSIFRTGSLVSDKVGGAGIKAGRLIQYEDGKIIINLKAVQ</sequence>
<feature type="transmembrane region" description="Helical" evidence="6">
    <location>
        <begin position="163"/>
        <end position="184"/>
    </location>
</feature>
<keyword evidence="2 6" id="KW-0812">Transmembrane</keyword>
<dbReference type="GO" id="GO:0008360">
    <property type="term" value="P:regulation of cell shape"/>
    <property type="evidence" value="ECO:0007669"/>
    <property type="project" value="UniProtKB-KW"/>
</dbReference>
<feature type="transmembrane region" description="Helical" evidence="6">
    <location>
        <begin position="403"/>
        <end position="425"/>
    </location>
</feature>
<reference evidence="7" key="1">
    <citation type="submission" date="2014-07" db="EMBL/GenBank/DDBJ databases">
        <authorList>
            <person name="Hornung V.Bastian."/>
        </authorList>
    </citation>
    <scope>NUCLEOTIDE SEQUENCE</scope>
    <source>
        <strain evidence="7">PCE-S</strain>
    </source>
</reference>
<dbReference type="InterPro" id="IPR001182">
    <property type="entry name" value="FtsW/RodA"/>
</dbReference>
<dbReference type="NCBIfam" id="NF038403">
    <property type="entry name" value="perm_prefix_1"/>
    <property type="match status" value="1"/>
</dbReference>
<feature type="transmembrane region" description="Helical" evidence="6">
    <location>
        <begin position="244"/>
        <end position="264"/>
    </location>
</feature>
<evidence type="ECO:0000256" key="6">
    <source>
        <dbReference type="SAM" id="Phobius"/>
    </source>
</evidence>
<evidence type="ECO:0000313" key="7">
    <source>
        <dbReference type="EMBL" id="CDX04624.1"/>
    </source>
</evidence>
<keyword evidence="5 6" id="KW-0472">Membrane</keyword>
<reference evidence="8 9" key="2">
    <citation type="submission" date="2015-12" db="EMBL/GenBank/DDBJ databases">
        <title>Draft Genome Sequence of Desulfitobacterium hafniense Strain DH, a Sulfate-reducing Bacterium Isolated from Paddy Soils.</title>
        <authorList>
            <person name="Bao P."/>
            <person name="Zhang X."/>
            <person name="Li G."/>
        </authorList>
    </citation>
    <scope>NUCLEOTIDE SEQUENCE [LARGE SCALE GENOMIC DNA]</scope>
    <source>
        <strain evidence="8 9">DH</strain>
    </source>
</reference>
<dbReference type="PANTHER" id="PTHR30474">
    <property type="entry name" value="CELL CYCLE PROTEIN"/>
    <property type="match status" value="1"/>
</dbReference>
<keyword evidence="3" id="KW-0133">Cell shape</keyword>
<keyword evidence="7" id="KW-0131">Cell cycle</keyword>
<dbReference type="EMBL" id="LOCK01000011">
    <property type="protein sequence ID" value="KTE92756.1"/>
    <property type="molecule type" value="Genomic_DNA"/>
</dbReference>
<dbReference type="AlphaFoldDB" id="A0A098B713"/>
<evidence type="ECO:0000256" key="5">
    <source>
        <dbReference type="ARBA" id="ARBA00023136"/>
    </source>
</evidence>
<feature type="transmembrane region" description="Helical" evidence="6">
    <location>
        <begin position="370"/>
        <end position="391"/>
    </location>
</feature>
<protein>
    <submittedName>
        <fullName evidence="7">Bacterial cell division membrane protein</fullName>
    </submittedName>
    <submittedName>
        <fullName evidence="8">Cell division protein</fullName>
    </submittedName>
</protein>
<dbReference type="GO" id="GO:0005886">
    <property type="term" value="C:plasma membrane"/>
    <property type="evidence" value="ECO:0007669"/>
    <property type="project" value="TreeGrafter"/>
</dbReference>
<feature type="transmembrane region" description="Helical" evidence="6">
    <location>
        <begin position="337"/>
        <end position="358"/>
    </location>
</feature>
<gene>
    <name evidence="8" type="ORF">AT727_17680</name>
    <name evidence="7" type="ORF">DPCES_4738</name>
</gene>